<accession>A0ACC1HE22</accession>
<sequence length="445" mass="48461">NECLQKALALQPLPSLNSSTILLDTSDPLCVDIDGFTLRSMEDWQSALAPFSTQQMFGVWTSRRLTQTFSHSAWIQGLKFKDSPAPGPCPVMAKQMSRHVPQAMHDFLRRCSEAATVRPESDRPALESAATHSGSRAAFPGFTSRYTLLESPPSALTALSDEDAGEGSLFRPPVNAHRATADACGGAAPMKRCISSDTHDEQPTKRMRLRGSPVGEPQPSLSLSSPRPYPVASAMAKDTSPAVAAAVRRGQADSYHARHRLYEEIEDLVTNIFDEDDKVKDSTDPPATLYYFQRLKHNFGSLFVLDKRFIRKLRTMLVHWNRICGTGAQHPLSTDDANRLVKLVSEVTASAEPISLKSILSTENLVGIAKGRGATMGQEAPSGGSTGDGREHACATYPKQIISELDNALSLLCLGLEAVVFITHIVSINSFEKKASPYVQPLLQC</sequence>
<dbReference type="EMBL" id="JAMZIH010007048">
    <property type="protein sequence ID" value="KAJ1673358.1"/>
    <property type="molecule type" value="Genomic_DNA"/>
</dbReference>
<protein>
    <submittedName>
        <fullName evidence="1">Uncharacterized protein</fullName>
    </submittedName>
</protein>
<keyword evidence="2" id="KW-1185">Reference proteome</keyword>
<reference evidence="1" key="1">
    <citation type="submission" date="2022-06" db="EMBL/GenBank/DDBJ databases">
        <title>Phylogenomic reconstructions and comparative analyses of Kickxellomycotina fungi.</title>
        <authorList>
            <person name="Reynolds N.K."/>
            <person name="Stajich J.E."/>
            <person name="Barry K."/>
            <person name="Grigoriev I.V."/>
            <person name="Crous P."/>
            <person name="Smith M.E."/>
        </authorList>
    </citation>
    <scope>NUCLEOTIDE SEQUENCE</scope>
    <source>
        <strain evidence="1">RSA 2271</strain>
    </source>
</reference>
<name>A0ACC1HE22_9FUNG</name>
<gene>
    <name evidence="1" type="ORF">EV182_005394</name>
</gene>
<dbReference type="Proteomes" id="UP001145114">
    <property type="component" value="Unassembled WGS sequence"/>
</dbReference>
<comment type="caution">
    <text evidence="1">The sequence shown here is derived from an EMBL/GenBank/DDBJ whole genome shotgun (WGS) entry which is preliminary data.</text>
</comment>
<evidence type="ECO:0000313" key="1">
    <source>
        <dbReference type="EMBL" id="KAJ1673358.1"/>
    </source>
</evidence>
<organism evidence="1 2">
    <name type="scientific">Spiromyces aspiralis</name>
    <dbReference type="NCBI Taxonomy" id="68401"/>
    <lineage>
        <taxon>Eukaryota</taxon>
        <taxon>Fungi</taxon>
        <taxon>Fungi incertae sedis</taxon>
        <taxon>Zoopagomycota</taxon>
        <taxon>Kickxellomycotina</taxon>
        <taxon>Kickxellomycetes</taxon>
        <taxon>Kickxellales</taxon>
        <taxon>Kickxellaceae</taxon>
        <taxon>Spiromyces</taxon>
    </lineage>
</organism>
<evidence type="ECO:0000313" key="2">
    <source>
        <dbReference type="Proteomes" id="UP001145114"/>
    </source>
</evidence>
<proteinExistence type="predicted"/>
<feature type="non-terminal residue" evidence="1">
    <location>
        <position position="1"/>
    </location>
</feature>